<reference evidence="1 2" key="1">
    <citation type="submission" date="2019-09" db="EMBL/GenBank/DDBJ databases">
        <authorList>
            <person name="Wang X."/>
        </authorList>
    </citation>
    <scope>NUCLEOTIDE SEQUENCE [LARGE SCALE GENOMIC DNA]</scope>
    <source>
        <strain evidence="1 2">CICC 11023</strain>
    </source>
</reference>
<proteinExistence type="predicted"/>
<protein>
    <submittedName>
        <fullName evidence="1">Uncharacterized protein</fullName>
    </submittedName>
</protein>
<dbReference type="Proteomes" id="UP000323876">
    <property type="component" value="Unassembled WGS sequence"/>
</dbReference>
<accession>A0A5N0EPW4</accession>
<sequence>MMSGTVRIRQAADGLWIVAPDGAPTVLDAAPALDVLVLEAAGGHLTWSLLDEQSIPAAVIDDVKLAQEWLWAVYGEEIALALDGGETGELVAAPGLPELVASAWRLGYAHWAARWWPASTIDDIAPLDDRLLLDEIATLAEACEMIVDGADEAVDVAAPYTVGLPDSRGRAEDYALAAGPAAAVPQGALVLARGTGGWDWRRCPPGLLDASERSVSWEVLRRAGITTVVVRVVAMPQRSVPSHLHPQVLVRTAAGSAKAALALHGDVWTAEVPAPEGAESTVSVEVYVPGVGDAERSDPAVRQQLRDLAAARLRQAADPTDEAPLLAEIAAAASDSDF</sequence>
<name>A0A5N0EPW4_9NOCA</name>
<evidence type="ECO:0000313" key="1">
    <source>
        <dbReference type="EMBL" id="KAA8890976.1"/>
    </source>
</evidence>
<gene>
    <name evidence="1" type="ORF">F3087_03465</name>
</gene>
<keyword evidence="2" id="KW-1185">Reference proteome</keyword>
<dbReference type="OrthoDB" id="5124265at2"/>
<dbReference type="EMBL" id="VXLC01000001">
    <property type="protein sequence ID" value="KAA8890976.1"/>
    <property type="molecule type" value="Genomic_DNA"/>
</dbReference>
<comment type="caution">
    <text evidence="1">The sequence shown here is derived from an EMBL/GenBank/DDBJ whole genome shotgun (WGS) entry which is preliminary data.</text>
</comment>
<evidence type="ECO:0000313" key="2">
    <source>
        <dbReference type="Proteomes" id="UP000323876"/>
    </source>
</evidence>
<organism evidence="1 2">
    <name type="scientific">Nocardia colli</name>
    <dbReference type="NCBI Taxonomy" id="2545717"/>
    <lineage>
        <taxon>Bacteria</taxon>
        <taxon>Bacillati</taxon>
        <taxon>Actinomycetota</taxon>
        <taxon>Actinomycetes</taxon>
        <taxon>Mycobacteriales</taxon>
        <taxon>Nocardiaceae</taxon>
        <taxon>Nocardia</taxon>
    </lineage>
</organism>
<dbReference type="AlphaFoldDB" id="A0A5N0EPW4"/>